<evidence type="ECO:0000313" key="2">
    <source>
        <dbReference type="EMBL" id="PBK82643.1"/>
    </source>
</evidence>
<reference evidence="3" key="1">
    <citation type="journal article" date="2017" name="Nat. Ecol. Evol.">
        <title>Genome expansion and lineage-specific genetic innovations in the forest pathogenic fungi Armillaria.</title>
        <authorList>
            <person name="Sipos G."/>
            <person name="Prasanna A.N."/>
            <person name="Walter M.C."/>
            <person name="O'Connor E."/>
            <person name="Balint B."/>
            <person name="Krizsan K."/>
            <person name="Kiss B."/>
            <person name="Hess J."/>
            <person name="Varga T."/>
            <person name="Slot J."/>
            <person name="Riley R."/>
            <person name="Boka B."/>
            <person name="Rigling D."/>
            <person name="Barry K."/>
            <person name="Lee J."/>
            <person name="Mihaltcheva S."/>
            <person name="LaButti K."/>
            <person name="Lipzen A."/>
            <person name="Waldron R."/>
            <person name="Moloney N.M."/>
            <person name="Sperisen C."/>
            <person name="Kredics L."/>
            <person name="Vagvoelgyi C."/>
            <person name="Patrignani A."/>
            <person name="Fitzpatrick D."/>
            <person name="Nagy I."/>
            <person name="Doyle S."/>
            <person name="Anderson J.B."/>
            <person name="Grigoriev I.V."/>
            <person name="Gueldener U."/>
            <person name="Muensterkoetter M."/>
            <person name="Nagy L.G."/>
        </authorList>
    </citation>
    <scope>NUCLEOTIDE SEQUENCE [LARGE SCALE GENOMIC DNA]</scope>
    <source>
        <strain evidence="3">Ar21-2</strain>
    </source>
</reference>
<accession>A0A2H3D2U4</accession>
<keyword evidence="3" id="KW-1185">Reference proteome</keyword>
<gene>
    <name evidence="2" type="ORF">ARMGADRAFT_1019522</name>
</gene>
<feature type="region of interest" description="Disordered" evidence="1">
    <location>
        <begin position="1"/>
        <end position="29"/>
    </location>
</feature>
<feature type="compositionally biased region" description="Pro residues" evidence="1">
    <location>
        <begin position="1"/>
        <end position="10"/>
    </location>
</feature>
<dbReference type="AlphaFoldDB" id="A0A2H3D2U4"/>
<sequence>MQAPSQPPTQSPSTAVPDRSAILAPPDLAPDDMDWMSTASLTFKVLAGAGELDRTGIAKAIANIALPILELAQDNKKARDELKDTIKYLDEMLRSVSEEIKLLQEGRSPTDASTRPLVRLQQMGDEFIRSVFPFGLVKSTRTDFCHHQSPQGFEG</sequence>
<dbReference type="Proteomes" id="UP000217790">
    <property type="component" value="Unassembled WGS sequence"/>
</dbReference>
<dbReference type="OrthoDB" id="2989743at2759"/>
<dbReference type="EMBL" id="KZ293714">
    <property type="protein sequence ID" value="PBK82643.1"/>
    <property type="molecule type" value="Genomic_DNA"/>
</dbReference>
<organism evidence="2 3">
    <name type="scientific">Armillaria gallica</name>
    <name type="common">Bulbous honey fungus</name>
    <name type="synonym">Armillaria bulbosa</name>
    <dbReference type="NCBI Taxonomy" id="47427"/>
    <lineage>
        <taxon>Eukaryota</taxon>
        <taxon>Fungi</taxon>
        <taxon>Dikarya</taxon>
        <taxon>Basidiomycota</taxon>
        <taxon>Agaricomycotina</taxon>
        <taxon>Agaricomycetes</taxon>
        <taxon>Agaricomycetidae</taxon>
        <taxon>Agaricales</taxon>
        <taxon>Marasmiineae</taxon>
        <taxon>Physalacriaceae</taxon>
        <taxon>Armillaria</taxon>
    </lineage>
</organism>
<dbReference type="InParanoid" id="A0A2H3D2U4"/>
<protein>
    <submittedName>
        <fullName evidence="2">Uncharacterized protein</fullName>
    </submittedName>
</protein>
<evidence type="ECO:0000313" key="3">
    <source>
        <dbReference type="Proteomes" id="UP000217790"/>
    </source>
</evidence>
<dbReference type="OMA" id="WMSTASL"/>
<evidence type="ECO:0000256" key="1">
    <source>
        <dbReference type="SAM" id="MobiDB-lite"/>
    </source>
</evidence>
<name>A0A2H3D2U4_ARMGA</name>
<proteinExistence type="predicted"/>